<sequence>MQSIDFKHPHFGFAVAAGLCAFLLVTATAKCFRASAGQDDGAHGFINPGVAKGVDEFINGSTT</sequence>
<dbReference type="EMBL" id="CAFABK010000069">
    <property type="protein sequence ID" value="CAB4833760.1"/>
    <property type="molecule type" value="Genomic_DNA"/>
</dbReference>
<dbReference type="AlphaFoldDB" id="A0A6J7AMP3"/>
<accession>A0A6J7AMP3</accession>
<evidence type="ECO:0000313" key="1">
    <source>
        <dbReference type="EMBL" id="CAB4833760.1"/>
    </source>
</evidence>
<reference evidence="1" key="1">
    <citation type="submission" date="2020-05" db="EMBL/GenBank/DDBJ databases">
        <authorList>
            <person name="Chiriac C."/>
            <person name="Salcher M."/>
            <person name="Ghai R."/>
            <person name="Kavagutti S V."/>
        </authorList>
    </citation>
    <scope>NUCLEOTIDE SEQUENCE</scope>
</reference>
<organism evidence="1">
    <name type="scientific">freshwater metagenome</name>
    <dbReference type="NCBI Taxonomy" id="449393"/>
    <lineage>
        <taxon>unclassified sequences</taxon>
        <taxon>metagenomes</taxon>
        <taxon>ecological metagenomes</taxon>
    </lineage>
</organism>
<protein>
    <submittedName>
        <fullName evidence="1">Unannotated protein</fullName>
    </submittedName>
</protein>
<gene>
    <name evidence="1" type="ORF">UFOPK3204_01321</name>
</gene>
<proteinExistence type="predicted"/>
<name>A0A6J7AMP3_9ZZZZ</name>